<keyword evidence="5 9" id="KW-0479">Metal-binding</keyword>
<proteinExistence type="inferred from homology"/>
<comment type="similarity">
    <text evidence="3">Belongs to the cytochrome P450 family.</text>
</comment>
<dbReference type="Pfam" id="PF07690">
    <property type="entry name" value="MFS_1"/>
    <property type="match status" value="1"/>
</dbReference>
<dbReference type="InterPro" id="IPR001128">
    <property type="entry name" value="Cyt_P450"/>
</dbReference>
<dbReference type="SUPFAM" id="SSF103473">
    <property type="entry name" value="MFS general substrate transporter"/>
    <property type="match status" value="1"/>
</dbReference>
<dbReference type="PANTHER" id="PTHR24305:SF237">
    <property type="entry name" value="CYTOCHROME P450 MONOOXYGENASE ATNE-RELATED"/>
    <property type="match status" value="1"/>
</dbReference>
<evidence type="ECO:0000256" key="4">
    <source>
        <dbReference type="ARBA" id="ARBA00022617"/>
    </source>
</evidence>
<evidence type="ECO:0000256" key="7">
    <source>
        <dbReference type="ARBA" id="ARBA00023004"/>
    </source>
</evidence>
<sequence length="1004" mass="110277">MIFPIVPHLLLVIVGLTLLANICLFVYRITLHPYSKYPGPFVAKLTNLYAAYHAWKGDLHLDMWRCHEKYGPYVRYGPNELIVNTASGLKDIYSHGKKFKKSTKYSAMVHRATNTLTEVDKKKHGKKRRLISQAFSDSALKSYESVVLTHVKQLCSELINTEGEPVAGGVWAPAKNMSRWCDYLTFDVMTNVVFGVNWSALKDSKYRYIPDSIEKSNVRIGTLIEYPGMKGWKIIDKLFFQKAIQARDVFIKFVNEILREAMRVTKKSGKGAFALLTTAKDPETGEPLNIKELGGESATLVVAGTDTTSTALAASLFYLCHYPESHKRVTEEVRSAFDEAMRLSPSAPGALWREAEDEGIMVDDEYIPKGMDVATCVYSLHHNPECYPEPFSFRPERWLINDPSSAPYRGVVSPHAAFTPFSIGSRSCIGKGLAYVELTLTLAYILWSFDFEITKGAHGHIGGGLPAAEYGRHRVDEFQIILVIGAHMTHFHAKSQSGLSSSTRPSVGSGADHSGDQPGNGTTLVSNRYNSLESHDETSPLLDFSLVSSESSSTVPVAPSLSQWRRIGVITLCAIATLILDFGVTVIAAPKVRMFESIICSNYYRRLDDSGLPSTLYERDGISEDQCKIQPVQSALARIIGWQVLFDGIPAILLAIPYGAFSDSRGRKPVVVCCFLGLTLSTAWIFFICWANLPLELTWFSSVFQLIGGGAIVGSAIMETIITDVVSDEQRSIIFFILQATLLCSDILAPPLSSILMTKNVWIPCILGILIQLSGNESGISKNEPSIVIQFKTNLASIFRNRKITSLVISLSVLTIGNESIDFLLQYVSKRYDWSIATAAMLLSLRATVEAILLLTILPVLMLVLSRTGMPTMSRDLLVVRTSCILIVLGFVTLAVSSHATPAIIGLVVYTCGTGFQAALMSLLASLWKSQNMNNLGSMYSAVAMIMASGQAIAGPFLSQTFTWGLQLGGLWIGLPFFTSACICALVGSFLWMFSIPEGLAVAE</sequence>
<feature type="transmembrane region" description="Helical" evidence="11">
    <location>
        <begin position="877"/>
        <end position="897"/>
    </location>
</feature>
<dbReference type="GO" id="GO:0020037">
    <property type="term" value="F:heme binding"/>
    <property type="evidence" value="ECO:0007669"/>
    <property type="project" value="InterPro"/>
</dbReference>
<evidence type="ECO:0000256" key="6">
    <source>
        <dbReference type="ARBA" id="ARBA00023002"/>
    </source>
</evidence>
<reference evidence="12 13" key="1">
    <citation type="submission" date="2015-04" db="EMBL/GenBank/DDBJ databases">
        <authorList>
            <person name="Syromyatnikov M.Y."/>
            <person name="Popov V.N."/>
        </authorList>
    </citation>
    <scope>NUCLEOTIDE SEQUENCE [LARGE SCALE GENOMIC DNA]</scope>
    <source>
        <strain evidence="12">WF-38-12</strain>
    </source>
</reference>
<feature type="transmembrane region" description="Helical" evidence="11">
    <location>
        <begin position="6"/>
        <end position="27"/>
    </location>
</feature>
<feature type="transmembrane region" description="Helical" evidence="11">
    <location>
        <begin position="670"/>
        <end position="693"/>
    </location>
</feature>
<feature type="binding site" description="axial binding residue" evidence="9">
    <location>
        <position position="428"/>
    </location>
    <ligand>
        <name>heme</name>
        <dbReference type="ChEBI" id="CHEBI:30413"/>
    </ligand>
    <ligandPart>
        <name>Fe</name>
        <dbReference type="ChEBI" id="CHEBI:18248"/>
    </ligandPart>
</feature>
<dbReference type="PANTHER" id="PTHR24305">
    <property type="entry name" value="CYTOCHROME P450"/>
    <property type="match status" value="1"/>
</dbReference>
<feature type="transmembrane region" description="Helical" evidence="11">
    <location>
        <begin position="567"/>
        <end position="589"/>
    </location>
</feature>
<dbReference type="GO" id="GO:0016020">
    <property type="term" value="C:membrane"/>
    <property type="evidence" value="ECO:0007669"/>
    <property type="project" value="UniProtKB-SubCell"/>
</dbReference>
<keyword evidence="13" id="KW-1185">Reference proteome</keyword>
<comment type="subcellular location">
    <subcellularLocation>
        <location evidence="2">Membrane</location>
        <topology evidence="2">Multi-pass membrane protein</topology>
    </subcellularLocation>
</comment>
<dbReference type="Gene3D" id="1.10.630.10">
    <property type="entry name" value="Cytochrome P450"/>
    <property type="match status" value="1"/>
</dbReference>
<feature type="transmembrane region" description="Helical" evidence="11">
    <location>
        <begin position="699"/>
        <end position="721"/>
    </location>
</feature>
<evidence type="ECO:0000313" key="13">
    <source>
        <dbReference type="Proteomes" id="UP000054383"/>
    </source>
</evidence>
<evidence type="ECO:0000313" key="12">
    <source>
        <dbReference type="EMBL" id="CRG88163.1"/>
    </source>
</evidence>
<dbReference type="OrthoDB" id="1470350at2759"/>
<organism evidence="12 13">
    <name type="scientific">Talaromyces islandicus</name>
    <name type="common">Penicillium islandicum</name>
    <dbReference type="NCBI Taxonomy" id="28573"/>
    <lineage>
        <taxon>Eukaryota</taxon>
        <taxon>Fungi</taxon>
        <taxon>Dikarya</taxon>
        <taxon>Ascomycota</taxon>
        <taxon>Pezizomycotina</taxon>
        <taxon>Eurotiomycetes</taxon>
        <taxon>Eurotiomycetidae</taxon>
        <taxon>Eurotiales</taxon>
        <taxon>Trichocomaceae</taxon>
        <taxon>Talaromyces</taxon>
        <taxon>Talaromyces sect. Islandici</taxon>
    </lineage>
</organism>
<dbReference type="SUPFAM" id="SSF48264">
    <property type="entry name" value="Cytochrome P450"/>
    <property type="match status" value="1"/>
</dbReference>
<feature type="transmembrane region" description="Helical" evidence="11">
    <location>
        <begin position="639"/>
        <end position="658"/>
    </location>
</feature>
<dbReference type="GO" id="GO:0004497">
    <property type="term" value="F:monooxygenase activity"/>
    <property type="evidence" value="ECO:0007669"/>
    <property type="project" value="UniProtKB-KW"/>
</dbReference>
<dbReference type="PRINTS" id="PR00463">
    <property type="entry name" value="EP450I"/>
</dbReference>
<dbReference type="GO" id="GO:0005506">
    <property type="term" value="F:iron ion binding"/>
    <property type="evidence" value="ECO:0007669"/>
    <property type="project" value="InterPro"/>
</dbReference>
<feature type="transmembrane region" description="Helical" evidence="11">
    <location>
        <begin position="834"/>
        <end position="865"/>
    </location>
</feature>
<keyword evidence="7 9" id="KW-0408">Iron</keyword>
<feature type="transmembrane region" description="Helical" evidence="11">
    <location>
        <begin position="940"/>
        <end position="959"/>
    </location>
</feature>
<dbReference type="Pfam" id="PF00067">
    <property type="entry name" value="p450"/>
    <property type="match status" value="1"/>
</dbReference>
<dbReference type="Proteomes" id="UP000054383">
    <property type="component" value="Unassembled WGS sequence"/>
</dbReference>
<comment type="cofactor">
    <cofactor evidence="1 9">
        <name>heme</name>
        <dbReference type="ChEBI" id="CHEBI:30413"/>
    </cofactor>
</comment>
<dbReference type="CDD" id="cd06174">
    <property type="entry name" value="MFS"/>
    <property type="match status" value="1"/>
</dbReference>
<evidence type="ECO:0000256" key="5">
    <source>
        <dbReference type="ARBA" id="ARBA00022723"/>
    </source>
</evidence>
<evidence type="ECO:0000256" key="2">
    <source>
        <dbReference type="ARBA" id="ARBA00004141"/>
    </source>
</evidence>
<evidence type="ECO:0000256" key="9">
    <source>
        <dbReference type="PIRSR" id="PIRSR602401-1"/>
    </source>
</evidence>
<feature type="transmembrane region" description="Helical" evidence="11">
    <location>
        <begin position="903"/>
        <end position="928"/>
    </location>
</feature>
<evidence type="ECO:0000256" key="8">
    <source>
        <dbReference type="ARBA" id="ARBA00023033"/>
    </source>
</evidence>
<feature type="region of interest" description="Disordered" evidence="10">
    <location>
        <begin position="495"/>
        <end position="527"/>
    </location>
</feature>
<dbReference type="Gene3D" id="1.20.1250.20">
    <property type="entry name" value="MFS general substrate transporter like domains"/>
    <property type="match status" value="1"/>
</dbReference>
<feature type="compositionally biased region" description="Polar residues" evidence="10">
    <location>
        <begin position="495"/>
        <end position="506"/>
    </location>
</feature>
<dbReference type="EMBL" id="CVMT01000004">
    <property type="protein sequence ID" value="CRG88163.1"/>
    <property type="molecule type" value="Genomic_DNA"/>
</dbReference>
<gene>
    <name evidence="12" type="ORF">PISL3812_05190</name>
</gene>
<feature type="transmembrane region" description="Helical" evidence="11">
    <location>
        <begin position="971"/>
        <end position="994"/>
    </location>
</feature>
<accession>A0A0U1LXS8</accession>
<protein>
    <submittedName>
        <fullName evidence="12">Isotrichodermin C-15 hydroxylase</fullName>
    </submittedName>
</protein>
<keyword evidence="11" id="KW-1133">Transmembrane helix</keyword>
<dbReference type="GO" id="GO:0016705">
    <property type="term" value="F:oxidoreductase activity, acting on paired donors, with incorporation or reduction of molecular oxygen"/>
    <property type="evidence" value="ECO:0007669"/>
    <property type="project" value="InterPro"/>
</dbReference>
<evidence type="ECO:0000256" key="11">
    <source>
        <dbReference type="SAM" id="Phobius"/>
    </source>
</evidence>
<dbReference type="InterPro" id="IPR002401">
    <property type="entry name" value="Cyt_P450_E_grp-I"/>
</dbReference>
<evidence type="ECO:0000256" key="1">
    <source>
        <dbReference type="ARBA" id="ARBA00001971"/>
    </source>
</evidence>
<keyword evidence="6" id="KW-0560">Oxidoreductase</keyword>
<dbReference type="InterPro" id="IPR011701">
    <property type="entry name" value="MFS"/>
</dbReference>
<keyword evidence="11" id="KW-0472">Membrane</keyword>
<dbReference type="PRINTS" id="PR00385">
    <property type="entry name" value="P450"/>
</dbReference>
<dbReference type="InterPro" id="IPR050121">
    <property type="entry name" value="Cytochrome_P450_monoxygenase"/>
</dbReference>
<dbReference type="CDD" id="cd11061">
    <property type="entry name" value="CYP67-like"/>
    <property type="match status" value="1"/>
</dbReference>
<keyword evidence="8" id="KW-0503">Monooxygenase</keyword>
<feature type="compositionally biased region" description="Polar residues" evidence="10">
    <location>
        <begin position="517"/>
        <end position="527"/>
    </location>
</feature>
<dbReference type="InterPro" id="IPR017972">
    <property type="entry name" value="Cyt_P450_CS"/>
</dbReference>
<evidence type="ECO:0000256" key="3">
    <source>
        <dbReference type="ARBA" id="ARBA00010617"/>
    </source>
</evidence>
<dbReference type="STRING" id="28573.A0A0U1LXS8"/>
<feature type="transmembrane region" description="Helical" evidence="11">
    <location>
        <begin position="807"/>
        <end position="828"/>
    </location>
</feature>
<name>A0A0U1LXS8_TALIS</name>
<dbReference type="InterPro" id="IPR036396">
    <property type="entry name" value="Cyt_P450_sf"/>
</dbReference>
<keyword evidence="11" id="KW-0812">Transmembrane</keyword>
<dbReference type="InterPro" id="IPR036259">
    <property type="entry name" value="MFS_trans_sf"/>
</dbReference>
<evidence type="ECO:0000256" key="10">
    <source>
        <dbReference type="SAM" id="MobiDB-lite"/>
    </source>
</evidence>
<dbReference type="GO" id="GO:0022857">
    <property type="term" value="F:transmembrane transporter activity"/>
    <property type="evidence" value="ECO:0007669"/>
    <property type="project" value="InterPro"/>
</dbReference>
<keyword evidence="4 9" id="KW-0349">Heme</keyword>
<dbReference type="AlphaFoldDB" id="A0A0U1LXS8"/>
<dbReference type="PROSITE" id="PS00086">
    <property type="entry name" value="CYTOCHROME_P450"/>
    <property type="match status" value="1"/>
</dbReference>